<evidence type="ECO:0000313" key="2">
    <source>
        <dbReference type="EMBL" id="GAA0575752.1"/>
    </source>
</evidence>
<protein>
    <recommendedName>
        <fullName evidence="4">Secreted protein</fullName>
    </recommendedName>
</protein>
<evidence type="ECO:0008006" key="4">
    <source>
        <dbReference type="Google" id="ProtNLM"/>
    </source>
</evidence>
<evidence type="ECO:0000313" key="3">
    <source>
        <dbReference type="Proteomes" id="UP001501588"/>
    </source>
</evidence>
<feature type="region of interest" description="Disordered" evidence="1">
    <location>
        <begin position="108"/>
        <end position="133"/>
    </location>
</feature>
<reference evidence="2 3" key="1">
    <citation type="journal article" date="2019" name="Int. J. Syst. Evol. Microbiol.">
        <title>The Global Catalogue of Microorganisms (GCM) 10K type strain sequencing project: providing services to taxonomists for standard genome sequencing and annotation.</title>
        <authorList>
            <consortium name="The Broad Institute Genomics Platform"/>
            <consortium name="The Broad Institute Genome Sequencing Center for Infectious Disease"/>
            <person name="Wu L."/>
            <person name="Ma J."/>
        </authorList>
    </citation>
    <scope>NUCLEOTIDE SEQUENCE [LARGE SCALE GENOMIC DNA]</scope>
    <source>
        <strain evidence="2 3">JCM 9933</strain>
    </source>
</reference>
<dbReference type="Proteomes" id="UP001501588">
    <property type="component" value="Unassembled WGS sequence"/>
</dbReference>
<proteinExistence type="predicted"/>
<comment type="caution">
    <text evidence="2">The sequence shown here is derived from an EMBL/GenBank/DDBJ whole genome shotgun (WGS) entry which is preliminary data.</text>
</comment>
<evidence type="ECO:0000256" key="1">
    <source>
        <dbReference type="SAM" id="MobiDB-lite"/>
    </source>
</evidence>
<accession>A0ABN1EVT5</accession>
<organism evidence="2 3">
    <name type="scientific">Craurococcus roseus</name>
    <dbReference type="NCBI Taxonomy" id="77585"/>
    <lineage>
        <taxon>Bacteria</taxon>
        <taxon>Pseudomonadati</taxon>
        <taxon>Pseudomonadota</taxon>
        <taxon>Alphaproteobacteria</taxon>
        <taxon>Acetobacterales</taxon>
        <taxon>Acetobacteraceae</taxon>
        <taxon>Craurococcus</taxon>
    </lineage>
</organism>
<gene>
    <name evidence="2" type="ORF">GCM10009416_13050</name>
</gene>
<keyword evidence="3" id="KW-1185">Reference proteome</keyword>
<sequence length="133" mass="13690">MVPAGVAVVARAAAAPAEHDAQRRRHRHRSQTPASLPVSHVLLPDRRTQRGWTGKAAPWCPRRGGTPARLTGKGLRILASSRRGADGAGGAFLKAVRFAAASPIDAAAPVPPHGASYTPPGNHAAVPATGTTH</sequence>
<feature type="region of interest" description="Disordered" evidence="1">
    <location>
        <begin position="13"/>
        <end position="67"/>
    </location>
</feature>
<dbReference type="EMBL" id="BAAAFZ010000011">
    <property type="protein sequence ID" value="GAA0575752.1"/>
    <property type="molecule type" value="Genomic_DNA"/>
</dbReference>
<name>A0ABN1EVT5_9PROT</name>